<dbReference type="Proteomes" id="UP001595629">
    <property type="component" value="Unassembled WGS sequence"/>
</dbReference>
<organism evidence="2 3">
    <name type="scientific">Lutimaribacter marinistellae</name>
    <dbReference type="NCBI Taxonomy" id="1820329"/>
    <lineage>
        <taxon>Bacteria</taxon>
        <taxon>Pseudomonadati</taxon>
        <taxon>Pseudomonadota</taxon>
        <taxon>Alphaproteobacteria</taxon>
        <taxon>Rhodobacterales</taxon>
        <taxon>Roseobacteraceae</taxon>
        <taxon>Lutimaribacter</taxon>
    </lineage>
</organism>
<gene>
    <name evidence="2" type="ORF">ACFORG_02305</name>
</gene>
<dbReference type="CDD" id="cd16405">
    <property type="entry name" value="RepB_like_N"/>
    <property type="match status" value="1"/>
</dbReference>
<proteinExistence type="predicted"/>
<dbReference type="EMBL" id="JBHRXI010000001">
    <property type="protein sequence ID" value="MFC3612580.1"/>
    <property type="molecule type" value="Genomic_DNA"/>
</dbReference>
<evidence type="ECO:0000313" key="2">
    <source>
        <dbReference type="EMBL" id="MFC3612580.1"/>
    </source>
</evidence>
<dbReference type="InterPro" id="IPR003115">
    <property type="entry name" value="ParB_N"/>
</dbReference>
<dbReference type="Gene3D" id="3.90.1530.30">
    <property type="match status" value="1"/>
</dbReference>
<dbReference type="SUPFAM" id="SSF110849">
    <property type="entry name" value="ParB/Sulfiredoxin"/>
    <property type="match status" value="1"/>
</dbReference>
<feature type="domain" description="ParB-like N-terminal" evidence="1">
    <location>
        <begin position="28"/>
        <end position="132"/>
    </location>
</feature>
<name>A0ABV7TFF7_9RHOB</name>
<protein>
    <submittedName>
        <fullName evidence="2">ParB/RepB/Spo0J family partition protein</fullName>
    </submittedName>
</protein>
<dbReference type="RefSeq" id="WP_386733756.1">
    <property type="nucleotide sequence ID" value="NZ_JBHRXI010000001.1"/>
</dbReference>
<evidence type="ECO:0000259" key="1">
    <source>
        <dbReference type="SMART" id="SM00470"/>
    </source>
</evidence>
<reference evidence="3" key="1">
    <citation type="journal article" date="2019" name="Int. J. Syst. Evol. Microbiol.">
        <title>The Global Catalogue of Microorganisms (GCM) 10K type strain sequencing project: providing services to taxonomists for standard genome sequencing and annotation.</title>
        <authorList>
            <consortium name="The Broad Institute Genomics Platform"/>
            <consortium name="The Broad Institute Genome Sequencing Center for Infectious Disease"/>
            <person name="Wu L."/>
            <person name="Ma J."/>
        </authorList>
    </citation>
    <scope>NUCLEOTIDE SEQUENCE [LARGE SCALE GENOMIC DNA]</scope>
    <source>
        <strain evidence="3">KCTC 42911</strain>
    </source>
</reference>
<comment type="caution">
    <text evidence="2">The sequence shown here is derived from an EMBL/GenBank/DDBJ whole genome shotgun (WGS) entry which is preliminary data.</text>
</comment>
<accession>A0ABV7TFF7</accession>
<dbReference type="InterPro" id="IPR050336">
    <property type="entry name" value="Chromosome_partition/occlusion"/>
</dbReference>
<evidence type="ECO:0000313" key="3">
    <source>
        <dbReference type="Proteomes" id="UP001595629"/>
    </source>
</evidence>
<dbReference type="PANTHER" id="PTHR33375">
    <property type="entry name" value="CHROMOSOME-PARTITIONING PROTEIN PARB-RELATED"/>
    <property type="match status" value="1"/>
</dbReference>
<dbReference type="Pfam" id="PF02195">
    <property type="entry name" value="ParB_N"/>
    <property type="match status" value="1"/>
</dbReference>
<sequence length="315" mass="34391">MAEQGEVLPGEADMAAVQAAMADGRVIELLPVGVIDAEHLVRDRLAIDADEMQALTDSLRRRGQQMPIEVVPLPRPGPNGETHGLVSGWRRLTALRRLAEETGDPAFATVRAMVVTPDTAQDAYLAMVEENEIRVNLSHYERARIACKAMEEGVFANQRAALQGLFGNATRSKRSKIGTFIVLVDSFDDVLRFPSSISEKLGLALAREMVRDPSLTQEIREALAEAKPVSALDEMRLLAAMVTARAEQAASPERTQEPRAAAERTAREVTRITEALELRFDADRGRIELVGADATDTLAADLRAWLTERLGASEG</sequence>
<keyword evidence="3" id="KW-1185">Reference proteome</keyword>
<dbReference type="InterPro" id="IPR036086">
    <property type="entry name" value="ParB/Sulfiredoxin_sf"/>
</dbReference>
<dbReference type="InterPro" id="IPR037972">
    <property type="entry name" value="RepB_N"/>
</dbReference>
<dbReference type="PANTHER" id="PTHR33375:SF1">
    <property type="entry name" value="CHROMOSOME-PARTITIONING PROTEIN PARB-RELATED"/>
    <property type="match status" value="1"/>
</dbReference>
<dbReference type="SMART" id="SM00470">
    <property type="entry name" value="ParB"/>
    <property type="match status" value="1"/>
</dbReference>